<dbReference type="EMBL" id="CP000390">
    <property type="protein sequence ID" value="ABG63974.1"/>
    <property type="molecule type" value="Genomic_DNA"/>
</dbReference>
<proteinExistence type="predicted"/>
<evidence type="ECO:0000259" key="1">
    <source>
        <dbReference type="Pfam" id="PF00534"/>
    </source>
</evidence>
<dbReference type="Pfam" id="PF00534">
    <property type="entry name" value="Glycos_transf_1"/>
    <property type="match status" value="1"/>
</dbReference>
<feature type="domain" description="Glycosyl transferase family 1" evidence="1">
    <location>
        <begin position="230"/>
        <end position="374"/>
    </location>
</feature>
<name>Q11F51_CHESB</name>
<reference evidence="3" key="1">
    <citation type="submission" date="2006-06" db="EMBL/GenBank/DDBJ databases">
        <title>Complete sequence of chromosome of Chelativorans sp. BNC1.</title>
        <authorList>
            <consortium name="US DOE Joint Genome Institute"/>
            <person name="Copeland A."/>
            <person name="Lucas S."/>
            <person name="Lapidus A."/>
            <person name="Barry K."/>
            <person name="Detter J.C."/>
            <person name="Glavina del Rio T."/>
            <person name="Hammon N."/>
            <person name="Israni S."/>
            <person name="Dalin E."/>
            <person name="Tice H."/>
            <person name="Pitluck S."/>
            <person name="Chertkov O."/>
            <person name="Brettin T."/>
            <person name="Bruce D."/>
            <person name="Han C."/>
            <person name="Tapia R."/>
            <person name="Gilna P."/>
            <person name="Schmutz J."/>
            <person name="Larimer F."/>
            <person name="Land M."/>
            <person name="Hauser L."/>
            <person name="Kyrpides N."/>
            <person name="Mikhailova N."/>
            <person name="Richardson P."/>
        </authorList>
    </citation>
    <scope>NUCLEOTIDE SEQUENCE</scope>
    <source>
        <strain evidence="3">BNC1</strain>
    </source>
</reference>
<keyword evidence="3" id="KW-0808">Transferase</keyword>
<dbReference type="CDD" id="cd03801">
    <property type="entry name" value="GT4_PimA-like"/>
    <property type="match status" value="1"/>
</dbReference>
<dbReference type="InterPro" id="IPR028098">
    <property type="entry name" value="Glyco_trans_4-like_N"/>
</dbReference>
<feature type="domain" description="Glycosyltransferase subfamily 4-like N-terminal" evidence="2">
    <location>
        <begin position="16"/>
        <end position="221"/>
    </location>
</feature>
<dbReference type="GO" id="GO:0016757">
    <property type="term" value="F:glycosyltransferase activity"/>
    <property type="evidence" value="ECO:0007669"/>
    <property type="project" value="InterPro"/>
</dbReference>
<sequence length="410" mass="44409">MKPDRVVIINDRSAAVGGASNLSLLLRTSLQEKGVPVTFFAGDQASPAASGADTINLNGLHLLEQSRLAAFAAGIYNSSAYAALEQFIRSSDTTSTIYHVHGWSKILSPAIFRALGSVRQRVVLHAHDYFLVCPNGGFVNYPGLSVCNLRPMSMACLTTQCDKRGFHQKLWRSARHAVRQAVFDIRAKSAHIVLVHEGMRRYFDLAGVAGEHIVTVRNPVEPFLPEPAEPASSSDFFFIGRLEPEKGFEDAARAARMAGVPLQVIGDGAGRGLLNRDYPEIVLHGWKKREEIIPLIKRARAVVISSRVPEPFGLAALEALGSGIPVILPAEALLSNEIVEAGCGLSFKAGDVQGLSNAMRRLASDDSHVRRMGRIGFCAAPHMGNTAKGWADALMTLYASVLERSRLTLH</sequence>
<dbReference type="CAZy" id="GT4">
    <property type="family name" value="Glycosyltransferase Family 4"/>
</dbReference>
<dbReference type="InterPro" id="IPR001296">
    <property type="entry name" value="Glyco_trans_1"/>
</dbReference>
<organism evidence="3">
    <name type="scientific">Chelativorans sp. (strain BNC1)</name>
    <dbReference type="NCBI Taxonomy" id="266779"/>
    <lineage>
        <taxon>Bacteria</taxon>
        <taxon>Pseudomonadati</taxon>
        <taxon>Pseudomonadota</taxon>
        <taxon>Alphaproteobacteria</taxon>
        <taxon>Hyphomicrobiales</taxon>
        <taxon>Phyllobacteriaceae</taxon>
        <taxon>Chelativorans</taxon>
    </lineage>
</organism>
<dbReference type="OrthoDB" id="9807414at2"/>
<dbReference type="KEGG" id="mes:Meso_2590"/>
<dbReference type="HOGENOM" id="CLU_009583_35_0_5"/>
<dbReference type="SUPFAM" id="SSF53756">
    <property type="entry name" value="UDP-Glycosyltransferase/glycogen phosphorylase"/>
    <property type="match status" value="1"/>
</dbReference>
<dbReference type="Gene3D" id="3.40.50.2000">
    <property type="entry name" value="Glycogen Phosphorylase B"/>
    <property type="match status" value="2"/>
</dbReference>
<dbReference type="STRING" id="266779.Meso_2590"/>
<evidence type="ECO:0000313" key="3">
    <source>
        <dbReference type="EMBL" id="ABG63974.1"/>
    </source>
</evidence>
<dbReference type="eggNOG" id="COG0438">
    <property type="taxonomic scope" value="Bacteria"/>
</dbReference>
<dbReference type="AlphaFoldDB" id="Q11F51"/>
<accession>Q11F51</accession>
<dbReference type="PANTHER" id="PTHR12526">
    <property type="entry name" value="GLYCOSYLTRANSFERASE"/>
    <property type="match status" value="1"/>
</dbReference>
<gene>
    <name evidence="3" type="ordered locus">Meso_2590</name>
</gene>
<evidence type="ECO:0000259" key="2">
    <source>
        <dbReference type="Pfam" id="PF13439"/>
    </source>
</evidence>
<dbReference type="Pfam" id="PF13439">
    <property type="entry name" value="Glyco_transf_4"/>
    <property type="match status" value="1"/>
</dbReference>
<protein>
    <submittedName>
        <fullName evidence="3">Glycosyl transferase, group 1</fullName>
    </submittedName>
</protein>